<comment type="caution">
    <text evidence="6">The sequence shown here is derived from an EMBL/GenBank/DDBJ whole genome shotgun (WGS) entry which is preliminary data.</text>
</comment>
<name>A0ABT1L522_9GAMM</name>
<gene>
    <name evidence="5 6" type="primary">rpmB</name>
    <name evidence="6" type="ORF">MKS91_03135</name>
</gene>
<reference evidence="6 7" key="1">
    <citation type="journal article" date="2022" name="Nat. Microbiol.">
        <title>The microbiome of a bacterivorous marine choanoflagellate contains a resource-demanding obligate bacterial associate.</title>
        <authorList>
            <person name="Needham D.M."/>
            <person name="Poirier C."/>
            <person name="Bachy C."/>
            <person name="George E.E."/>
            <person name="Wilken S."/>
            <person name="Yung C.C.M."/>
            <person name="Limardo A.J."/>
            <person name="Morando M."/>
            <person name="Sudek L."/>
            <person name="Malmstrom R.R."/>
            <person name="Keeling P.J."/>
            <person name="Santoro A.E."/>
            <person name="Worden A.Z."/>
        </authorList>
    </citation>
    <scope>NUCLEOTIDE SEQUENCE [LARGE SCALE GENOMIC DNA]</scope>
    <source>
        <strain evidence="6 7">Comchoano-2</strain>
    </source>
</reference>
<dbReference type="Pfam" id="PF00830">
    <property type="entry name" value="Ribosomal_L28"/>
    <property type="match status" value="1"/>
</dbReference>
<dbReference type="Gene3D" id="2.30.170.40">
    <property type="entry name" value="Ribosomal protein L28/L24"/>
    <property type="match status" value="1"/>
</dbReference>
<organism evidence="6 7">
    <name type="scientific">Candidatus Synchoanobacter obligatus</name>
    <dbReference type="NCBI Taxonomy" id="2919597"/>
    <lineage>
        <taxon>Bacteria</taxon>
        <taxon>Pseudomonadati</taxon>
        <taxon>Pseudomonadota</taxon>
        <taxon>Gammaproteobacteria</taxon>
        <taxon>Candidatus Comchoanobacterales</taxon>
        <taxon>Candidatus Comchoanobacteraceae</taxon>
        <taxon>Candidatus Synchoanobacter</taxon>
    </lineage>
</organism>
<evidence type="ECO:0000256" key="3">
    <source>
        <dbReference type="ARBA" id="ARBA00023274"/>
    </source>
</evidence>
<dbReference type="PANTHER" id="PTHR39080">
    <property type="entry name" value="50S RIBOSOMAL PROTEIN L28"/>
    <property type="match status" value="1"/>
</dbReference>
<keyword evidence="7" id="KW-1185">Reference proteome</keyword>
<accession>A0ABT1L522</accession>
<dbReference type="InterPro" id="IPR026569">
    <property type="entry name" value="Ribosomal_bL28"/>
</dbReference>
<dbReference type="EMBL" id="JAKUDN010000002">
    <property type="protein sequence ID" value="MCP8352280.1"/>
    <property type="molecule type" value="Genomic_DNA"/>
</dbReference>
<dbReference type="NCBIfam" id="TIGR00009">
    <property type="entry name" value="L28"/>
    <property type="match status" value="1"/>
</dbReference>
<dbReference type="InterPro" id="IPR037147">
    <property type="entry name" value="Ribosomal_bL28_sf"/>
</dbReference>
<evidence type="ECO:0000256" key="5">
    <source>
        <dbReference type="HAMAP-Rule" id="MF_00373"/>
    </source>
</evidence>
<dbReference type="Proteomes" id="UP001320768">
    <property type="component" value="Unassembled WGS sequence"/>
</dbReference>
<sequence>MSKCIVLGQGKSAKIRQVGHNRSHANNATKRVFNVNIQKKKYTLSDGTSVRVDISTKGIRIIDKKGVAFLEQLLKAQAE</sequence>
<dbReference type="PANTHER" id="PTHR39080:SF1">
    <property type="entry name" value="LARGE RIBOSOMAL SUBUNIT PROTEIN BL28A"/>
    <property type="match status" value="1"/>
</dbReference>
<evidence type="ECO:0000256" key="4">
    <source>
        <dbReference type="ARBA" id="ARBA00035174"/>
    </source>
</evidence>
<keyword evidence="2 5" id="KW-0689">Ribosomal protein</keyword>
<evidence type="ECO:0000313" key="7">
    <source>
        <dbReference type="Proteomes" id="UP001320768"/>
    </source>
</evidence>
<proteinExistence type="inferred from homology"/>
<dbReference type="RefSeq" id="WP_258569386.1">
    <property type="nucleotide sequence ID" value="NZ_JAKUDN010000002.1"/>
</dbReference>
<comment type="similarity">
    <text evidence="1 5">Belongs to the bacterial ribosomal protein bL28 family.</text>
</comment>
<dbReference type="HAMAP" id="MF_00373">
    <property type="entry name" value="Ribosomal_bL28"/>
    <property type="match status" value="1"/>
</dbReference>
<dbReference type="InterPro" id="IPR001383">
    <property type="entry name" value="Ribosomal_bL28_bact-type"/>
</dbReference>
<evidence type="ECO:0000313" key="6">
    <source>
        <dbReference type="EMBL" id="MCP8352280.1"/>
    </source>
</evidence>
<dbReference type="GO" id="GO:0005840">
    <property type="term" value="C:ribosome"/>
    <property type="evidence" value="ECO:0007669"/>
    <property type="project" value="UniProtKB-KW"/>
</dbReference>
<evidence type="ECO:0000256" key="1">
    <source>
        <dbReference type="ARBA" id="ARBA00008760"/>
    </source>
</evidence>
<dbReference type="SUPFAM" id="SSF143800">
    <property type="entry name" value="L28p-like"/>
    <property type="match status" value="1"/>
</dbReference>
<dbReference type="InterPro" id="IPR050096">
    <property type="entry name" value="Bacterial_rp_bL28"/>
</dbReference>
<keyword evidence="3 5" id="KW-0687">Ribonucleoprotein</keyword>
<evidence type="ECO:0000256" key="2">
    <source>
        <dbReference type="ARBA" id="ARBA00022980"/>
    </source>
</evidence>
<dbReference type="InterPro" id="IPR034704">
    <property type="entry name" value="Ribosomal_bL28/bL31-like_sf"/>
</dbReference>
<protein>
    <recommendedName>
        <fullName evidence="4 5">Large ribosomal subunit protein bL28</fullName>
    </recommendedName>
</protein>